<feature type="coiled-coil region" evidence="1">
    <location>
        <begin position="260"/>
        <end position="455"/>
    </location>
</feature>
<feature type="transmembrane region" description="Helical" evidence="2">
    <location>
        <begin position="129"/>
        <end position="156"/>
    </location>
</feature>
<proteinExistence type="predicted"/>
<keyword evidence="1" id="KW-0175">Coiled coil</keyword>
<evidence type="ECO:0000313" key="3">
    <source>
        <dbReference type="EMBL" id="CAL5221111.1"/>
    </source>
</evidence>
<feature type="transmembrane region" description="Helical" evidence="2">
    <location>
        <begin position="37"/>
        <end position="60"/>
    </location>
</feature>
<evidence type="ECO:0000256" key="2">
    <source>
        <dbReference type="SAM" id="Phobius"/>
    </source>
</evidence>
<keyword evidence="4" id="KW-1185">Reference proteome</keyword>
<keyword evidence="2" id="KW-0472">Membrane</keyword>
<feature type="transmembrane region" description="Helical" evidence="2">
    <location>
        <begin position="92"/>
        <end position="117"/>
    </location>
</feature>
<evidence type="ECO:0000256" key="1">
    <source>
        <dbReference type="SAM" id="Coils"/>
    </source>
</evidence>
<comment type="caution">
    <text evidence="3">The sequence shown here is derived from an EMBL/GenBank/DDBJ whole genome shotgun (WGS) entry which is preliminary data.</text>
</comment>
<organism evidence="3 4">
    <name type="scientific">Coccomyxa viridis</name>
    <dbReference type="NCBI Taxonomy" id="1274662"/>
    <lineage>
        <taxon>Eukaryota</taxon>
        <taxon>Viridiplantae</taxon>
        <taxon>Chlorophyta</taxon>
        <taxon>core chlorophytes</taxon>
        <taxon>Trebouxiophyceae</taxon>
        <taxon>Trebouxiophyceae incertae sedis</taxon>
        <taxon>Coccomyxaceae</taxon>
        <taxon>Coccomyxa</taxon>
    </lineage>
</organism>
<name>A0ABP1FNY3_9CHLO</name>
<reference evidence="3 4" key="1">
    <citation type="submission" date="2024-06" db="EMBL/GenBank/DDBJ databases">
        <authorList>
            <person name="Kraege A."/>
            <person name="Thomma B."/>
        </authorList>
    </citation>
    <scope>NUCLEOTIDE SEQUENCE [LARGE SCALE GENOMIC DNA]</scope>
</reference>
<keyword evidence="2" id="KW-1133">Transmembrane helix</keyword>
<keyword evidence="2" id="KW-0812">Transmembrane</keyword>
<feature type="transmembrane region" description="Helical" evidence="2">
    <location>
        <begin position="194"/>
        <end position="215"/>
    </location>
</feature>
<gene>
    <name evidence="3" type="primary">g3244</name>
    <name evidence="3" type="ORF">VP750_LOCUS2770</name>
</gene>
<dbReference type="Proteomes" id="UP001497392">
    <property type="component" value="Unassembled WGS sequence"/>
</dbReference>
<accession>A0ABP1FNY3</accession>
<dbReference type="EMBL" id="CAXHTA020000005">
    <property type="protein sequence ID" value="CAL5221111.1"/>
    <property type="molecule type" value="Genomic_DNA"/>
</dbReference>
<protein>
    <submittedName>
        <fullName evidence="3">G3244 protein</fullName>
    </submittedName>
</protein>
<feature type="transmembrane region" description="Helical" evidence="2">
    <location>
        <begin position="162"/>
        <end position="182"/>
    </location>
</feature>
<evidence type="ECO:0000313" key="4">
    <source>
        <dbReference type="Proteomes" id="UP001497392"/>
    </source>
</evidence>
<sequence length="464" mass="52082">MGDQVLLVRPDPWIWEQGVEETYRKSREAVQRYKERVVLYSTTAVLGASGLAVGIAGGVLSKRYCKPGQTSSEQDKRSLSVTFWQDGLAKGWSTFCALGLAPGLMSTTASFIIGISATVKRAAKYECSLLVTLSAAAAEILLTHGLIIGVGLRIIAQDQVDAAIGMLITSATSVASIISLSVMEAVVDISGSIALGSCVSAAVQSAWVAVVLSALRWQNQLILSWGFSSLLPLQAASDLFTAIAAVVKPKKEPTVSLASHEALQDSLAFHRQQIEELRQALQMKYPYYLDKLKEYEELRKLAAAQEVEIDKLNHDMDLVNKKWEGLEKDKKTWEREKLTLQTENKALLKQREGLEKDKKTWEREKLTLQTENKALLKQREGLEKDKKTWEREKLTLQTENKALLKQREGLEKDKKTWEREKLTLQTENKALLKQREGLEKDKKTWEREKLELQKRDKKCTGAPK</sequence>